<evidence type="ECO:0000256" key="1">
    <source>
        <dbReference type="ARBA" id="ARBA00010333"/>
    </source>
</evidence>
<evidence type="ECO:0000313" key="7">
    <source>
        <dbReference type="Proteomes" id="UP000318943"/>
    </source>
</evidence>
<feature type="domain" description="Solute-binding protein family 3/N-terminal" evidence="5">
    <location>
        <begin position="53"/>
        <end position="285"/>
    </location>
</feature>
<sequence>MSKSISVRPVLSLIATATATATATAAALATAAPTFAADVAASPTLTKIKSSGTISIGHRTSSIPFSYYDGNQKVIGFSQDICDRVIDSVKKEVGAASLQVRMVPVTSQNRISLVQNGTVDLECGVTTNLKSRQQQVAFSTTFFVAGTRLLVKKGSPIHDFGDLSGKAVVTNAGTTSERILRKLNDEKQANITIQSAKDYGESFLILQSGRVAAFMMDDVLLSGARTLAPNPGDWNVVGTPQSFEAYAFMLRKDDPGFKQVVDGAISGLIKSGEIHPLYAKWFAKPVPPKNISFDLPLSEPMKKAYANPNDEAFE</sequence>
<comment type="similarity">
    <text evidence="1">Belongs to the bacterial solute-binding protein 3 family.</text>
</comment>
<name>A0ABY3EER4_9BURK</name>
<organism evidence="6 7">
    <name type="scientific">Cupriavidus campinensis</name>
    <dbReference type="NCBI Taxonomy" id="151783"/>
    <lineage>
        <taxon>Bacteria</taxon>
        <taxon>Pseudomonadati</taxon>
        <taxon>Pseudomonadota</taxon>
        <taxon>Betaproteobacteria</taxon>
        <taxon>Burkholderiales</taxon>
        <taxon>Burkholderiaceae</taxon>
        <taxon>Cupriavidus</taxon>
    </lineage>
</organism>
<comment type="caution">
    <text evidence="6">The sequence shown here is derived from an EMBL/GenBank/DDBJ whole genome shotgun (WGS) entry which is preliminary data.</text>
</comment>
<feature type="signal peptide" evidence="4">
    <location>
        <begin position="1"/>
        <end position="36"/>
    </location>
</feature>
<evidence type="ECO:0000259" key="5">
    <source>
        <dbReference type="SMART" id="SM00062"/>
    </source>
</evidence>
<gene>
    <name evidence="6" type="ORF">FGG12_27690</name>
</gene>
<dbReference type="SUPFAM" id="SSF53850">
    <property type="entry name" value="Periplasmic binding protein-like II"/>
    <property type="match status" value="1"/>
</dbReference>
<protein>
    <submittedName>
        <fullName evidence="6">Glutamate/aspartate ABC transporter substrate-binding protein</fullName>
    </submittedName>
</protein>
<dbReference type="EMBL" id="VCIZ01000027">
    <property type="protein sequence ID" value="TSP09406.1"/>
    <property type="molecule type" value="Genomic_DNA"/>
</dbReference>
<proteinExistence type="inferred from homology"/>
<evidence type="ECO:0000256" key="2">
    <source>
        <dbReference type="ARBA" id="ARBA00022448"/>
    </source>
</evidence>
<dbReference type="NCBIfam" id="NF008063">
    <property type="entry name" value="PRK10797.1"/>
    <property type="match status" value="1"/>
</dbReference>
<feature type="chain" id="PRO_5045227975" evidence="4">
    <location>
        <begin position="37"/>
        <end position="314"/>
    </location>
</feature>
<dbReference type="InterPro" id="IPR001638">
    <property type="entry name" value="Solute-binding_3/MltF_N"/>
</dbReference>
<dbReference type="CDD" id="cd13688">
    <property type="entry name" value="PBP2_GltI_DEBP"/>
    <property type="match status" value="1"/>
</dbReference>
<dbReference type="PANTHER" id="PTHR30085:SF2">
    <property type="entry name" value="GLUTAMATE_ASPARTATE IMPORT SOLUTE-BINDING PROTEIN"/>
    <property type="match status" value="1"/>
</dbReference>
<accession>A0ABY3EER4</accession>
<evidence type="ECO:0000256" key="3">
    <source>
        <dbReference type="ARBA" id="ARBA00022729"/>
    </source>
</evidence>
<keyword evidence="7" id="KW-1185">Reference proteome</keyword>
<dbReference type="RefSeq" id="WP_144203092.1">
    <property type="nucleotide sequence ID" value="NZ_VCIZ01000027.1"/>
</dbReference>
<dbReference type="SMART" id="SM00062">
    <property type="entry name" value="PBPb"/>
    <property type="match status" value="1"/>
</dbReference>
<dbReference type="InterPro" id="IPR051455">
    <property type="entry name" value="Bact_solute-bind_prot3"/>
</dbReference>
<dbReference type="PANTHER" id="PTHR30085">
    <property type="entry name" value="AMINO ACID ABC TRANSPORTER PERMEASE"/>
    <property type="match status" value="1"/>
</dbReference>
<reference evidence="6 7" key="1">
    <citation type="submission" date="2019-05" db="EMBL/GenBank/DDBJ databases">
        <title>Whole genome sequence analysis of Cupriavidus campinensis S14E4C strain.</title>
        <authorList>
            <person name="Abbaszade G."/>
            <person name="Szabo A."/>
            <person name="Toumi M."/>
            <person name="Toth E."/>
        </authorList>
    </citation>
    <scope>NUCLEOTIDE SEQUENCE [LARGE SCALE GENOMIC DNA]</scope>
    <source>
        <strain evidence="6 7">S14E4C</strain>
    </source>
</reference>
<keyword evidence="3 4" id="KW-0732">Signal</keyword>
<evidence type="ECO:0000256" key="4">
    <source>
        <dbReference type="SAM" id="SignalP"/>
    </source>
</evidence>
<dbReference type="Proteomes" id="UP000318943">
    <property type="component" value="Unassembled WGS sequence"/>
</dbReference>
<keyword evidence="2" id="KW-0813">Transport</keyword>
<dbReference type="Gene3D" id="3.40.190.10">
    <property type="entry name" value="Periplasmic binding protein-like II"/>
    <property type="match status" value="2"/>
</dbReference>
<dbReference type="Pfam" id="PF00497">
    <property type="entry name" value="SBP_bac_3"/>
    <property type="match status" value="1"/>
</dbReference>
<evidence type="ECO:0000313" key="6">
    <source>
        <dbReference type="EMBL" id="TSP09406.1"/>
    </source>
</evidence>